<dbReference type="EMBL" id="LAZR01060087">
    <property type="protein sequence ID" value="KKK66420.1"/>
    <property type="molecule type" value="Genomic_DNA"/>
</dbReference>
<reference evidence="1" key="1">
    <citation type="journal article" date="2015" name="Nature">
        <title>Complex archaea that bridge the gap between prokaryotes and eukaryotes.</title>
        <authorList>
            <person name="Spang A."/>
            <person name="Saw J.H."/>
            <person name="Jorgensen S.L."/>
            <person name="Zaremba-Niedzwiedzka K."/>
            <person name="Martijn J."/>
            <person name="Lind A.E."/>
            <person name="van Eijk R."/>
            <person name="Schleper C."/>
            <person name="Guy L."/>
            <person name="Ettema T.J."/>
        </authorList>
    </citation>
    <scope>NUCLEOTIDE SEQUENCE</scope>
</reference>
<evidence type="ECO:0000313" key="1">
    <source>
        <dbReference type="EMBL" id="KKK66420.1"/>
    </source>
</evidence>
<organism evidence="1">
    <name type="scientific">marine sediment metagenome</name>
    <dbReference type="NCBI Taxonomy" id="412755"/>
    <lineage>
        <taxon>unclassified sequences</taxon>
        <taxon>metagenomes</taxon>
        <taxon>ecological metagenomes</taxon>
    </lineage>
</organism>
<gene>
    <name evidence="1" type="ORF">LCGC14_2964290</name>
</gene>
<comment type="caution">
    <text evidence="1">The sequence shown here is derived from an EMBL/GenBank/DDBJ whole genome shotgun (WGS) entry which is preliminary data.</text>
</comment>
<name>A0A0F8XYS8_9ZZZZ</name>
<dbReference type="AlphaFoldDB" id="A0A0F8XYS8"/>
<protein>
    <submittedName>
        <fullName evidence="1">Uncharacterized protein</fullName>
    </submittedName>
</protein>
<sequence length="96" mass="11353">MNFEREWTIFAVDAEVDHFGTARLVKAHNDLRKRNRKLEAVVEKIKSWRGVMHTPAYGEWNERGWWERNNHIFGTPQVSNMCREILEALEGLEDGK</sequence>
<accession>A0A0F8XYS8</accession>
<proteinExistence type="predicted"/>